<accession>A0A699VDE5</accession>
<proteinExistence type="predicted"/>
<gene>
    <name evidence="1" type="ORF">Tci_903520</name>
</gene>
<dbReference type="AlphaFoldDB" id="A0A699VDE5"/>
<evidence type="ECO:0008006" key="2">
    <source>
        <dbReference type="Google" id="ProtNLM"/>
    </source>
</evidence>
<name>A0A699VDE5_TANCI</name>
<protein>
    <recommendedName>
        <fullName evidence="2">Xylulose kinase-1</fullName>
    </recommendedName>
</protein>
<feature type="non-terminal residue" evidence="1">
    <location>
        <position position="90"/>
    </location>
</feature>
<dbReference type="EMBL" id="BKCJ011415278">
    <property type="protein sequence ID" value="GFD31551.1"/>
    <property type="molecule type" value="Genomic_DNA"/>
</dbReference>
<organism evidence="1">
    <name type="scientific">Tanacetum cinerariifolium</name>
    <name type="common">Dalmatian daisy</name>
    <name type="synonym">Chrysanthemum cinerariifolium</name>
    <dbReference type="NCBI Taxonomy" id="118510"/>
    <lineage>
        <taxon>Eukaryota</taxon>
        <taxon>Viridiplantae</taxon>
        <taxon>Streptophyta</taxon>
        <taxon>Embryophyta</taxon>
        <taxon>Tracheophyta</taxon>
        <taxon>Spermatophyta</taxon>
        <taxon>Magnoliopsida</taxon>
        <taxon>eudicotyledons</taxon>
        <taxon>Gunneridae</taxon>
        <taxon>Pentapetalae</taxon>
        <taxon>asterids</taxon>
        <taxon>campanulids</taxon>
        <taxon>Asterales</taxon>
        <taxon>Asteraceae</taxon>
        <taxon>Asteroideae</taxon>
        <taxon>Anthemideae</taxon>
        <taxon>Anthemidinae</taxon>
        <taxon>Tanacetum</taxon>
    </lineage>
</organism>
<comment type="caution">
    <text evidence="1">The sequence shown here is derived from an EMBL/GenBank/DDBJ whole genome shotgun (WGS) entry which is preliminary data.</text>
</comment>
<reference evidence="1" key="1">
    <citation type="journal article" date="2019" name="Sci. Rep.">
        <title>Draft genome of Tanacetum cinerariifolium, the natural source of mosquito coil.</title>
        <authorList>
            <person name="Yamashiro T."/>
            <person name="Shiraishi A."/>
            <person name="Satake H."/>
            <person name="Nakayama K."/>
        </authorList>
    </citation>
    <scope>NUCLEOTIDE SEQUENCE</scope>
</reference>
<evidence type="ECO:0000313" key="1">
    <source>
        <dbReference type="EMBL" id="GFD31551.1"/>
    </source>
</evidence>
<sequence length="90" mass="10260">MAALLHKDDHNKVVYLEKGKGWEAYEQILDFLNRLHIRYAFTHNPPIVFESLVKQLWATATIRTLEAGPSKIIATIDGNEVVVTESLIRT</sequence>